<dbReference type="RefSeq" id="WP_217998848.1">
    <property type="nucleotide sequence ID" value="NZ_AP017656.1"/>
</dbReference>
<gene>
    <name evidence="2" type="ORF">SCLO_2002390</name>
</gene>
<reference evidence="2 3" key="1">
    <citation type="submission" date="2016-10" db="EMBL/GenBank/DDBJ databases">
        <title>Complete Genome Sequence of the Nonylphenol-Degrading Bacterium Sphingobium cloacae JCM 10874T.</title>
        <authorList>
            <person name="Ootsuka M."/>
            <person name="Nishizawa T."/>
            <person name="Ohta H."/>
        </authorList>
    </citation>
    <scope>NUCLEOTIDE SEQUENCE [LARGE SCALE GENOMIC DNA]</scope>
    <source>
        <strain evidence="2 3">JCM 10874</strain>
        <plasmid evidence="3">psclo_2 dna</plasmid>
    </source>
</reference>
<dbReference type="InterPro" id="IPR036396">
    <property type="entry name" value="Cyt_P450_sf"/>
</dbReference>
<keyword evidence="2" id="KW-0614">Plasmid</keyword>
<keyword evidence="3" id="KW-1185">Reference proteome</keyword>
<name>A0A1E1F7T5_9SPHN</name>
<organism evidence="2 3">
    <name type="scientific">Sphingobium cloacae</name>
    <dbReference type="NCBI Taxonomy" id="120107"/>
    <lineage>
        <taxon>Bacteria</taxon>
        <taxon>Pseudomonadati</taxon>
        <taxon>Pseudomonadota</taxon>
        <taxon>Alphaproteobacteria</taxon>
        <taxon>Sphingomonadales</taxon>
        <taxon>Sphingomonadaceae</taxon>
        <taxon>Sphingobium</taxon>
    </lineage>
</organism>
<dbReference type="InterPro" id="IPR001128">
    <property type="entry name" value="Cyt_P450"/>
</dbReference>
<dbReference type="GO" id="GO:0005506">
    <property type="term" value="F:iron ion binding"/>
    <property type="evidence" value="ECO:0007669"/>
    <property type="project" value="InterPro"/>
</dbReference>
<dbReference type="EMBL" id="AP017656">
    <property type="protein sequence ID" value="BAV66572.1"/>
    <property type="molecule type" value="Genomic_DNA"/>
</dbReference>
<dbReference type="PROSITE" id="PS00086">
    <property type="entry name" value="CYTOCHROME_P450"/>
    <property type="match status" value="1"/>
</dbReference>
<sequence>MATITRDDRKSDPVINGVFDRPVNQFADARAVLRNDSLRQAGFRADLIERFGNPRFAPILFQHGNRHRAQRAATARFFAPRTVDTKYRALILKESGRLLTDLQATGEGRLDQLTLRLAVFVAAEIVGLTESDPAAMAWRLEHLFSQDAATSGGTVIDLARFVRAQGRMWHFFVRDVLPAQRARRAAPRDDVISHLMKEGYGPRALLTECVTYAAAGMVTTREFISMAAWHILRDEDLRCRFVEADESVRIEILEEILRLEPVVGTLRRKTPDGDQVYAIDVRAANTDAQAMGACPFRIDPARERAERVPGPGLAFGDGSHRCPGASVALLEAAIFLGELVRLPGLALAADPTLLWNPLIHSYEVRDFTVMCRREGS</sequence>
<dbReference type="Gene3D" id="1.10.630.10">
    <property type="entry name" value="Cytochrome P450"/>
    <property type="match status" value="1"/>
</dbReference>
<dbReference type="PANTHER" id="PTHR46696:SF1">
    <property type="entry name" value="CYTOCHROME P450 YJIB-RELATED"/>
    <property type="match status" value="1"/>
</dbReference>
<dbReference type="Proteomes" id="UP000218272">
    <property type="component" value="Plasmid pSCLO_2"/>
</dbReference>
<proteinExistence type="inferred from homology"/>
<dbReference type="CDD" id="cd00302">
    <property type="entry name" value="cytochrome_P450"/>
    <property type="match status" value="1"/>
</dbReference>
<comment type="similarity">
    <text evidence="1">Belongs to the cytochrome P450 family.</text>
</comment>
<evidence type="ECO:0000313" key="3">
    <source>
        <dbReference type="Proteomes" id="UP000218272"/>
    </source>
</evidence>
<protein>
    <recommendedName>
        <fullName evidence="4">Cytochrome P450</fullName>
    </recommendedName>
</protein>
<dbReference type="AlphaFoldDB" id="A0A1E1F7T5"/>
<dbReference type="GO" id="GO:0016705">
    <property type="term" value="F:oxidoreductase activity, acting on paired donors, with incorporation or reduction of molecular oxygen"/>
    <property type="evidence" value="ECO:0007669"/>
    <property type="project" value="InterPro"/>
</dbReference>
<dbReference type="PANTHER" id="PTHR46696">
    <property type="entry name" value="P450, PUTATIVE (EUROFUNG)-RELATED"/>
    <property type="match status" value="1"/>
</dbReference>
<dbReference type="GO" id="GO:0004497">
    <property type="term" value="F:monooxygenase activity"/>
    <property type="evidence" value="ECO:0007669"/>
    <property type="project" value="InterPro"/>
</dbReference>
<dbReference type="InterPro" id="IPR017972">
    <property type="entry name" value="Cyt_P450_CS"/>
</dbReference>
<dbReference type="PRINTS" id="PR00385">
    <property type="entry name" value="P450"/>
</dbReference>
<accession>A0A1E1F7T5</accession>
<evidence type="ECO:0000256" key="1">
    <source>
        <dbReference type="ARBA" id="ARBA00010617"/>
    </source>
</evidence>
<evidence type="ECO:0000313" key="2">
    <source>
        <dbReference type="EMBL" id="BAV66572.1"/>
    </source>
</evidence>
<dbReference type="SUPFAM" id="SSF48264">
    <property type="entry name" value="Cytochrome P450"/>
    <property type="match status" value="1"/>
</dbReference>
<evidence type="ECO:0008006" key="4">
    <source>
        <dbReference type="Google" id="ProtNLM"/>
    </source>
</evidence>
<dbReference type="KEGG" id="sclo:SCLO_2002390"/>
<dbReference type="GO" id="GO:0020037">
    <property type="term" value="F:heme binding"/>
    <property type="evidence" value="ECO:0007669"/>
    <property type="project" value="InterPro"/>
</dbReference>
<geneLocation type="plasmid" evidence="3">
    <name>psclo_2 dna</name>
</geneLocation>